<dbReference type="InterPro" id="IPR003864">
    <property type="entry name" value="CSC1/OSCA1-like_7TM"/>
</dbReference>
<feature type="transmembrane region" description="Helical" evidence="7">
    <location>
        <begin position="885"/>
        <end position="910"/>
    </location>
</feature>
<dbReference type="GO" id="GO:0005227">
    <property type="term" value="F:calcium-activated cation channel activity"/>
    <property type="evidence" value="ECO:0007669"/>
    <property type="project" value="InterPro"/>
</dbReference>
<feature type="transmembrane region" description="Helical" evidence="7">
    <location>
        <begin position="852"/>
        <end position="879"/>
    </location>
</feature>
<feature type="transmembrane region" description="Helical" evidence="7">
    <location>
        <begin position="801"/>
        <end position="831"/>
    </location>
</feature>
<dbReference type="eggNOG" id="KOG1134">
    <property type="taxonomic scope" value="Eukaryota"/>
</dbReference>
<comment type="similarity">
    <text evidence="2">Belongs to the CSC1 (TC 1.A.17) family.</text>
</comment>
<dbReference type="AlphaFoldDB" id="K3WUB2"/>
<evidence type="ECO:0000256" key="3">
    <source>
        <dbReference type="ARBA" id="ARBA00022448"/>
    </source>
</evidence>
<keyword evidence="4 7" id="KW-0812">Transmembrane</keyword>
<dbReference type="GO" id="GO:0005886">
    <property type="term" value="C:plasma membrane"/>
    <property type="evidence" value="ECO:0007669"/>
    <property type="project" value="TreeGrafter"/>
</dbReference>
<evidence type="ECO:0000256" key="4">
    <source>
        <dbReference type="ARBA" id="ARBA00022692"/>
    </source>
</evidence>
<dbReference type="VEuPathDB" id="FungiDB:PYU1_G008543"/>
<feature type="domain" description="CSC1/OSCA1-like N-terminal transmembrane" evidence="9">
    <location>
        <begin position="225"/>
        <end position="315"/>
    </location>
</feature>
<dbReference type="InterPro" id="IPR032880">
    <property type="entry name" value="CSC1/OSCA1-like_N"/>
</dbReference>
<evidence type="ECO:0008006" key="12">
    <source>
        <dbReference type="Google" id="ProtNLM"/>
    </source>
</evidence>
<feature type="transmembrane region" description="Helical" evidence="7">
    <location>
        <begin position="248"/>
        <end position="267"/>
    </location>
</feature>
<keyword evidence="11" id="KW-1185">Reference proteome</keyword>
<sequence length="1031" mass="116370">MCAYRAAGSNGVTVFAAAATPLDPPEKPSVVTVPTGVTTVVLNGEVTQQIACDVVPESMLRVEMTLMDGNNTRVTGPFVAPKVLVFVNMNASGEPVKQSKTFTIFGHTAGRFYLSYALSGDVELYKLSAVSSVISIVEESQGWQGIWYELGFNIALFTAGMLFFVWRRMHRLELPIWKGHQAGLFERANYDDLEPSLFNNKYREIMGATVRQRMNIFLSLPTHGSYMCHTCGIPAALNLQFHVDAGHLFSVLTFFSIAVMLPVNYLSGKSTTSVGVSNSFQQTTFSNVPLHSNWYWAHVAYCYLIAGCVLAFIVRQSRLASTLQKRTKRIVGARSILIHHGLPPHFSSKKLRAILHDNYFPTGVDEVTVIDDLTQVHSILHHRRELSDQLDRMRMLDACYEHGTLSWNLLFCPGSVLAPSPTEVLSSYFCCKPCRYAYRHERISQCVCPKDKRKPLPALYSSVKSDREIWDPRAKSAIQSLDDELDFFPEEALRVYNNRKCMGAAFIVFESSAKRNEFVRLVRAHSWGGKLLNAVDACSYSRQDRDDGNVDERSTSLAKENTNNELAPYLPQLVLTSAPEPDDIIWMNLKYRPYSFTGALGFLARQCLTTGLLLLFSSPTAVLVYMKLDLSSELYQDLENRHSFLVTLVVSYLPSLLLPFEMDWRVLITVNWFLLAFLYYVTMTEPSISESRRTNIFLIKGFIYLVMSSVLLPSIGITAVYLAVSGVEKSGRTYVETFLYKVSGTFFISYVCQRTFLGAVMDITRSAERSAYQPWVLSRSVTEEEKRFNKKPWPYFYGHDYALILSVFMMILLGTVITPILTPFGALYFYLKFFTTKYNFLYVMPYSPGRGHIAQTAVTIAFVCLILFEFTMAFVFLQVAGRKQFTAMIVLSSCTLAFYVMRISGMSAVVQRRLSGDRAKRRAAAVKKDDKAAAICEQGQGKGRTVMSSPPTSLDQELRLKETYADPYKVALSLFKLLGVNQFHQMTSRRTQLTYAFYRLRRHAKMAAKEDVSLDATAHSRRPGKGQHDLV</sequence>
<feature type="transmembrane region" description="Helical" evidence="7">
    <location>
        <begin position="702"/>
        <end position="724"/>
    </location>
</feature>
<dbReference type="EnsemblProtists" id="PYU1_T008559">
    <property type="protein sequence ID" value="PYU1_T008559"/>
    <property type="gene ID" value="PYU1_G008543"/>
</dbReference>
<feature type="transmembrane region" description="Helical" evidence="7">
    <location>
        <begin position="294"/>
        <end position="314"/>
    </location>
</feature>
<reference evidence="11" key="1">
    <citation type="journal article" date="2010" name="Genome Biol.">
        <title>Genome sequence of the necrotrophic plant pathogen Pythium ultimum reveals original pathogenicity mechanisms and effector repertoire.</title>
        <authorList>
            <person name="Levesque C.A."/>
            <person name="Brouwer H."/>
            <person name="Cano L."/>
            <person name="Hamilton J.P."/>
            <person name="Holt C."/>
            <person name="Huitema E."/>
            <person name="Raffaele S."/>
            <person name="Robideau G.P."/>
            <person name="Thines M."/>
            <person name="Win J."/>
            <person name="Zerillo M.M."/>
            <person name="Beakes G.W."/>
            <person name="Boore J.L."/>
            <person name="Busam D."/>
            <person name="Dumas B."/>
            <person name="Ferriera S."/>
            <person name="Fuerstenberg S.I."/>
            <person name="Gachon C.M."/>
            <person name="Gaulin E."/>
            <person name="Govers F."/>
            <person name="Grenville-Briggs L."/>
            <person name="Horner N."/>
            <person name="Hostetler J."/>
            <person name="Jiang R.H."/>
            <person name="Johnson J."/>
            <person name="Krajaejun T."/>
            <person name="Lin H."/>
            <person name="Meijer H.J."/>
            <person name="Moore B."/>
            <person name="Morris P."/>
            <person name="Phuntmart V."/>
            <person name="Puiu D."/>
            <person name="Shetty J."/>
            <person name="Stajich J.E."/>
            <person name="Tripathy S."/>
            <person name="Wawra S."/>
            <person name="van West P."/>
            <person name="Whitty B.R."/>
            <person name="Coutinho P.M."/>
            <person name="Henrissat B."/>
            <person name="Martin F."/>
            <person name="Thomas P.D."/>
            <person name="Tyler B.M."/>
            <person name="De Vries R.P."/>
            <person name="Kamoun S."/>
            <person name="Yandell M."/>
            <person name="Tisserat N."/>
            <person name="Buell C.R."/>
        </authorList>
    </citation>
    <scope>NUCLEOTIDE SEQUENCE</scope>
    <source>
        <strain evidence="11">DAOM:BR144</strain>
    </source>
</reference>
<organism evidence="10 11">
    <name type="scientific">Globisporangium ultimum (strain ATCC 200006 / CBS 805.95 / DAOM BR144)</name>
    <name type="common">Pythium ultimum</name>
    <dbReference type="NCBI Taxonomy" id="431595"/>
    <lineage>
        <taxon>Eukaryota</taxon>
        <taxon>Sar</taxon>
        <taxon>Stramenopiles</taxon>
        <taxon>Oomycota</taxon>
        <taxon>Peronosporomycetes</taxon>
        <taxon>Pythiales</taxon>
        <taxon>Pythiaceae</taxon>
        <taxon>Globisporangium</taxon>
    </lineage>
</organism>
<protein>
    <recommendedName>
        <fullName evidence="12">CSC1/OSCA1-like 7TM region domain-containing protein</fullName>
    </recommendedName>
</protein>
<dbReference type="STRING" id="431595.K3WUB2"/>
<evidence type="ECO:0000256" key="2">
    <source>
        <dbReference type="ARBA" id="ARBA00007779"/>
    </source>
</evidence>
<dbReference type="OMA" id="NANDGWE"/>
<dbReference type="InterPro" id="IPR045122">
    <property type="entry name" value="Csc1-like"/>
</dbReference>
<evidence type="ECO:0000259" key="8">
    <source>
        <dbReference type="Pfam" id="PF02714"/>
    </source>
</evidence>
<reference evidence="11" key="2">
    <citation type="submission" date="2010-04" db="EMBL/GenBank/DDBJ databases">
        <authorList>
            <person name="Buell R."/>
            <person name="Hamilton J."/>
            <person name="Hostetler J."/>
        </authorList>
    </citation>
    <scope>NUCLEOTIDE SEQUENCE [LARGE SCALE GENOMIC DNA]</scope>
    <source>
        <strain evidence="11">DAOM:BR144</strain>
    </source>
</reference>
<evidence type="ECO:0000259" key="9">
    <source>
        <dbReference type="Pfam" id="PF13967"/>
    </source>
</evidence>
<evidence type="ECO:0000256" key="7">
    <source>
        <dbReference type="SAM" id="Phobius"/>
    </source>
</evidence>
<keyword evidence="6 7" id="KW-0472">Membrane</keyword>
<feature type="transmembrane region" description="Helical" evidence="7">
    <location>
        <begin position="664"/>
        <end position="681"/>
    </location>
</feature>
<feature type="transmembrane region" description="Helical" evidence="7">
    <location>
        <begin position="602"/>
        <end position="626"/>
    </location>
</feature>
<evidence type="ECO:0000256" key="1">
    <source>
        <dbReference type="ARBA" id="ARBA00004141"/>
    </source>
</evidence>
<dbReference type="PANTHER" id="PTHR13018:SF5">
    <property type="entry name" value="RE44586P"/>
    <property type="match status" value="1"/>
</dbReference>
<keyword evidence="5 7" id="KW-1133">Transmembrane helix</keyword>
<dbReference type="Proteomes" id="UP000019132">
    <property type="component" value="Unassembled WGS sequence"/>
</dbReference>
<dbReference type="Pfam" id="PF13967">
    <property type="entry name" value="RSN1_TM"/>
    <property type="match status" value="1"/>
</dbReference>
<dbReference type="PANTHER" id="PTHR13018">
    <property type="entry name" value="PROBABLE MEMBRANE PROTEIN DUF221-RELATED"/>
    <property type="match status" value="1"/>
</dbReference>
<keyword evidence="3" id="KW-0813">Transport</keyword>
<evidence type="ECO:0000256" key="5">
    <source>
        <dbReference type="ARBA" id="ARBA00022989"/>
    </source>
</evidence>
<evidence type="ECO:0000313" key="11">
    <source>
        <dbReference type="Proteomes" id="UP000019132"/>
    </source>
</evidence>
<accession>K3WUB2</accession>
<reference evidence="10" key="3">
    <citation type="submission" date="2015-02" db="UniProtKB">
        <authorList>
            <consortium name="EnsemblProtists"/>
        </authorList>
    </citation>
    <scope>IDENTIFICATION</scope>
    <source>
        <strain evidence="10">DAOM BR144</strain>
    </source>
</reference>
<dbReference type="HOGENOM" id="CLU_294327_0_0_1"/>
<evidence type="ECO:0000256" key="6">
    <source>
        <dbReference type="ARBA" id="ARBA00023136"/>
    </source>
</evidence>
<dbReference type="InParanoid" id="K3WUB2"/>
<dbReference type="Pfam" id="PF02714">
    <property type="entry name" value="RSN1_7TM"/>
    <property type="match status" value="1"/>
</dbReference>
<name>K3WUB2_GLOUD</name>
<comment type="subcellular location">
    <subcellularLocation>
        <location evidence="1">Membrane</location>
        <topology evidence="1">Multi-pass membrane protein</topology>
    </subcellularLocation>
</comment>
<proteinExistence type="inferred from homology"/>
<evidence type="ECO:0000313" key="10">
    <source>
        <dbReference type="EnsemblProtists" id="PYU1_T008559"/>
    </source>
</evidence>
<dbReference type="EMBL" id="GL376613">
    <property type="status" value="NOT_ANNOTATED_CDS"/>
    <property type="molecule type" value="Genomic_DNA"/>
</dbReference>
<feature type="domain" description="CSC1/OSCA1-like 7TM region" evidence="8">
    <location>
        <begin position="608"/>
        <end position="876"/>
    </location>
</feature>
<feature type="transmembrane region" description="Helical" evidence="7">
    <location>
        <begin position="146"/>
        <end position="166"/>
    </location>
</feature>